<dbReference type="Gene3D" id="3.30.420.10">
    <property type="entry name" value="Ribonuclease H-like superfamily/Ribonuclease H"/>
    <property type="match status" value="1"/>
</dbReference>
<accession>A0A7V8NNA0</accession>
<evidence type="ECO:0000259" key="1">
    <source>
        <dbReference type="PROSITE" id="PS50994"/>
    </source>
</evidence>
<comment type="caution">
    <text evidence="2">The sequence shown here is derived from an EMBL/GenBank/DDBJ whole genome shotgun (WGS) entry which is preliminary data.</text>
</comment>
<dbReference type="GO" id="GO:0015074">
    <property type="term" value="P:DNA integration"/>
    <property type="evidence" value="ECO:0007669"/>
    <property type="project" value="InterPro"/>
</dbReference>
<dbReference type="Pfam" id="PF13333">
    <property type="entry name" value="rve_2"/>
    <property type="match status" value="1"/>
</dbReference>
<organism evidence="2 3">
    <name type="scientific">Candidatus Acidiferrum panamense</name>
    <dbReference type="NCBI Taxonomy" id="2741543"/>
    <lineage>
        <taxon>Bacteria</taxon>
        <taxon>Pseudomonadati</taxon>
        <taxon>Acidobacteriota</taxon>
        <taxon>Terriglobia</taxon>
        <taxon>Candidatus Acidiferrales</taxon>
        <taxon>Candidatus Acidiferrum</taxon>
    </lineage>
</organism>
<dbReference type="NCBIfam" id="NF033516">
    <property type="entry name" value="transpos_IS3"/>
    <property type="match status" value="1"/>
</dbReference>
<name>A0A7V8NNA0_9BACT</name>
<dbReference type="GO" id="GO:0003676">
    <property type="term" value="F:nucleic acid binding"/>
    <property type="evidence" value="ECO:0007669"/>
    <property type="project" value="InterPro"/>
</dbReference>
<dbReference type="Pfam" id="PF13276">
    <property type="entry name" value="HTH_21"/>
    <property type="match status" value="1"/>
</dbReference>
<keyword evidence="3" id="KW-1185">Reference proteome</keyword>
<dbReference type="InterPro" id="IPR036397">
    <property type="entry name" value="RNaseH_sf"/>
</dbReference>
<dbReference type="PANTHER" id="PTHR46889:SF7">
    <property type="entry name" value="TRANSPOSASE FOR INSERTION SEQUENCE ELEMENT IS904"/>
    <property type="match status" value="1"/>
</dbReference>
<dbReference type="InterPro" id="IPR048020">
    <property type="entry name" value="Transpos_IS3"/>
</dbReference>
<dbReference type="PANTHER" id="PTHR46889">
    <property type="entry name" value="TRANSPOSASE INSF FOR INSERTION SEQUENCE IS3B-RELATED"/>
    <property type="match status" value="1"/>
</dbReference>
<dbReference type="InterPro" id="IPR050900">
    <property type="entry name" value="Transposase_IS3/IS150/IS904"/>
</dbReference>
<dbReference type="AlphaFoldDB" id="A0A7V8NNA0"/>
<dbReference type="SUPFAM" id="SSF53098">
    <property type="entry name" value="Ribonuclease H-like"/>
    <property type="match status" value="1"/>
</dbReference>
<feature type="domain" description="Integrase catalytic" evidence="1">
    <location>
        <begin position="74"/>
        <end position="247"/>
    </location>
</feature>
<proteinExistence type="predicted"/>
<sequence>GHRQPPDGDMDLRDAIQRIALEWPSYGRPRITAELRRRGWKVNPKRIYRLMREDNLLCVRKRKFVVTTDSHHTRQVYPNLARAMVVSGIDQLWVADITYIRLQSEFIYLAVVIDAYSRRVIGWALDRTVEDDLPLAALRKALEMRRPSSGWVHHSDRGSQYASGDYTGLLKAHGCHISMSHKASPWENAGCESWMKTLKAEEVYRQEYRDLREARASIAQFIDEVYNQKRLHSALGYRPPVEFERVVASSRRLEAGA</sequence>
<reference evidence="2" key="1">
    <citation type="submission" date="2020-06" db="EMBL/GenBank/DDBJ databases">
        <title>Legume-microbial interactions unlock mineral nutrients during tropical forest succession.</title>
        <authorList>
            <person name="Epihov D.Z."/>
        </authorList>
    </citation>
    <scope>NUCLEOTIDE SEQUENCE [LARGE SCALE GENOMIC DNA]</scope>
    <source>
        <strain evidence="2">Pan2503</strain>
    </source>
</reference>
<gene>
    <name evidence="2" type="ORF">HRJ53_05320</name>
</gene>
<dbReference type="PROSITE" id="PS50994">
    <property type="entry name" value="INTEGRASE"/>
    <property type="match status" value="1"/>
</dbReference>
<evidence type="ECO:0000313" key="3">
    <source>
        <dbReference type="Proteomes" id="UP000567293"/>
    </source>
</evidence>
<feature type="non-terminal residue" evidence="2">
    <location>
        <position position="1"/>
    </location>
</feature>
<dbReference type="Proteomes" id="UP000567293">
    <property type="component" value="Unassembled WGS sequence"/>
</dbReference>
<dbReference type="InterPro" id="IPR025948">
    <property type="entry name" value="HTH-like_dom"/>
</dbReference>
<dbReference type="EMBL" id="JACDQQ010000516">
    <property type="protein sequence ID" value="MBA0084396.1"/>
    <property type="molecule type" value="Genomic_DNA"/>
</dbReference>
<evidence type="ECO:0000313" key="2">
    <source>
        <dbReference type="EMBL" id="MBA0084396.1"/>
    </source>
</evidence>
<dbReference type="InterPro" id="IPR012337">
    <property type="entry name" value="RNaseH-like_sf"/>
</dbReference>
<dbReference type="InterPro" id="IPR001584">
    <property type="entry name" value="Integrase_cat-core"/>
</dbReference>
<protein>
    <submittedName>
        <fullName evidence="2">IS3 family transposase</fullName>
    </submittedName>
</protein>
<dbReference type="Pfam" id="PF00665">
    <property type="entry name" value="rve"/>
    <property type="match status" value="1"/>
</dbReference>